<comment type="caution">
    <text evidence="1">The sequence shown here is derived from an EMBL/GenBank/DDBJ whole genome shotgun (WGS) entry which is preliminary data.</text>
</comment>
<sequence>MGPLWGFLSRKTAVTSAVEIAGSGFYTSLPSHCLTSTGSFSTLRVALQKEPFEEFGRLTYGERGQASAIYASNSIFRTNYEVPPRQVVRAGSSANANAVSPTMHVRIHLHNMLH</sequence>
<evidence type="ECO:0000313" key="1">
    <source>
        <dbReference type="EMBL" id="KAG5445671.1"/>
    </source>
</evidence>
<protein>
    <submittedName>
        <fullName evidence="1">Uncharacterized protein</fullName>
    </submittedName>
</protein>
<gene>
    <name evidence="1" type="ORF">CSKR_203283</name>
</gene>
<organism evidence="1 2">
    <name type="scientific">Clonorchis sinensis</name>
    <name type="common">Chinese liver fluke</name>
    <dbReference type="NCBI Taxonomy" id="79923"/>
    <lineage>
        <taxon>Eukaryota</taxon>
        <taxon>Metazoa</taxon>
        <taxon>Spiralia</taxon>
        <taxon>Lophotrochozoa</taxon>
        <taxon>Platyhelminthes</taxon>
        <taxon>Trematoda</taxon>
        <taxon>Digenea</taxon>
        <taxon>Opisthorchiida</taxon>
        <taxon>Opisthorchiata</taxon>
        <taxon>Opisthorchiidae</taxon>
        <taxon>Clonorchis</taxon>
    </lineage>
</organism>
<keyword evidence="2" id="KW-1185">Reference proteome</keyword>
<evidence type="ECO:0000313" key="2">
    <source>
        <dbReference type="Proteomes" id="UP000286415"/>
    </source>
</evidence>
<accession>A0A8T1MAG8</accession>
<dbReference type="EMBL" id="NIRI02000056">
    <property type="protein sequence ID" value="KAG5445671.1"/>
    <property type="molecule type" value="Genomic_DNA"/>
</dbReference>
<reference evidence="1 2" key="1">
    <citation type="journal article" date="2018" name="Biotechnol. Adv.">
        <title>Improved genomic resources and new bioinformatic workflow for the carcinogenic parasite Clonorchis sinensis: Biotechnological implications.</title>
        <authorList>
            <person name="Wang D."/>
            <person name="Korhonen P.K."/>
            <person name="Gasser R.B."/>
            <person name="Young N.D."/>
        </authorList>
    </citation>
    <scope>NUCLEOTIDE SEQUENCE [LARGE SCALE GENOMIC DNA]</scope>
    <source>
        <strain evidence="1">Cs-k2</strain>
    </source>
</reference>
<dbReference type="AlphaFoldDB" id="A0A8T1MAG8"/>
<name>A0A8T1MAG8_CLOSI</name>
<reference evidence="1 2" key="2">
    <citation type="journal article" date="2021" name="Genomics">
        <title>High-quality reference genome for Clonorchis sinensis.</title>
        <authorList>
            <person name="Young N.D."/>
            <person name="Stroehlein A.J."/>
            <person name="Kinkar L."/>
            <person name="Wang T."/>
            <person name="Sohn W.M."/>
            <person name="Chang B.C.H."/>
            <person name="Kaur P."/>
            <person name="Weisz D."/>
            <person name="Dudchenko O."/>
            <person name="Aiden E.L."/>
            <person name="Korhonen P.K."/>
            <person name="Gasser R.B."/>
        </authorList>
    </citation>
    <scope>NUCLEOTIDE SEQUENCE [LARGE SCALE GENOMIC DNA]</scope>
    <source>
        <strain evidence="1">Cs-k2</strain>
    </source>
</reference>
<proteinExistence type="predicted"/>
<dbReference type="Proteomes" id="UP000286415">
    <property type="component" value="Unassembled WGS sequence"/>
</dbReference>